<dbReference type="EMBL" id="QJKJ01002041">
    <property type="protein sequence ID" value="RDY04654.1"/>
    <property type="molecule type" value="Genomic_DNA"/>
</dbReference>
<gene>
    <name evidence="1" type="ORF">CR513_11618</name>
</gene>
<protein>
    <recommendedName>
        <fullName evidence="3">Integrase catalytic domain-containing protein</fullName>
    </recommendedName>
</protein>
<accession>A0A371HPP5</accession>
<evidence type="ECO:0000313" key="2">
    <source>
        <dbReference type="Proteomes" id="UP000257109"/>
    </source>
</evidence>
<dbReference type="Proteomes" id="UP000257109">
    <property type="component" value="Unassembled WGS sequence"/>
</dbReference>
<evidence type="ECO:0008006" key="3">
    <source>
        <dbReference type="Google" id="ProtNLM"/>
    </source>
</evidence>
<dbReference type="AlphaFoldDB" id="A0A371HPP5"/>
<reference evidence="1" key="1">
    <citation type="submission" date="2018-05" db="EMBL/GenBank/DDBJ databases">
        <title>Draft genome of Mucuna pruriens seed.</title>
        <authorList>
            <person name="Nnadi N.E."/>
            <person name="Vos R."/>
            <person name="Hasami M.H."/>
            <person name="Devisetty U.K."/>
            <person name="Aguiy J.C."/>
        </authorList>
    </citation>
    <scope>NUCLEOTIDE SEQUENCE [LARGE SCALE GENOMIC DNA]</scope>
    <source>
        <strain evidence="1">JCA_2017</strain>
    </source>
</reference>
<sequence>MAILYVGCRYPGSFSTNQVKFLIIAVDYFTKWVEAELVVTITPPIHYIRSLVSSRVLLPTWNKEVLHFGQVPIDQRASRLRQQSGAQRLKEAIRRSKRMMDKRTTQVLWLYHTIPYSIAQETPFRLTFDMNAMILVEIEEPFP</sequence>
<feature type="non-terminal residue" evidence="1">
    <location>
        <position position="1"/>
    </location>
</feature>
<comment type="caution">
    <text evidence="1">The sequence shown here is derived from an EMBL/GenBank/DDBJ whole genome shotgun (WGS) entry which is preliminary data.</text>
</comment>
<organism evidence="1 2">
    <name type="scientific">Mucuna pruriens</name>
    <name type="common">Velvet bean</name>
    <name type="synonym">Dolichos pruriens</name>
    <dbReference type="NCBI Taxonomy" id="157652"/>
    <lineage>
        <taxon>Eukaryota</taxon>
        <taxon>Viridiplantae</taxon>
        <taxon>Streptophyta</taxon>
        <taxon>Embryophyta</taxon>
        <taxon>Tracheophyta</taxon>
        <taxon>Spermatophyta</taxon>
        <taxon>Magnoliopsida</taxon>
        <taxon>eudicotyledons</taxon>
        <taxon>Gunneridae</taxon>
        <taxon>Pentapetalae</taxon>
        <taxon>rosids</taxon>
        <taxon>fabids</taxon>
        <taxon>Fabales</taxon>
        <taxon>Fabaceae</taxon>
        <taxon>Papilionoideae</taxon>
        <taxon>50 kb inversion clade</taxon>
        <taxon>NPAAA clade</taxon>
        <taxon>indigoferoid/millettioid clade</taxon>
        <taxon>Phaseoleae</taxon>
        <taxon>Mucuna</taxon>
    </lineage>
</organism>
<evidence type="ECO:0000313" key="1">
    <source>
        <dbReference type="EMBL" id="RDY04654.1"/>
    </source>
</evidence>
<proteinExistence type="predicted"/>
<keyword evidence="2" id="KW-1185">Reference proteome</keyword>
<name>A0A371HPP5_MUCPR</name>